<dbReference type="GO" id="GO:0000917">
    <property type="term" value="P:division septum assembly"/>
    <property type="evidence" value="ECO:0007669"/>
    <property type="project" value="UniProtKB-KW"/>
</dbReference>
<comment type="caution">
    <text evidence="7">The sequence shown here is derived from an EMBL/GenBank/DDBJ whole genome shotgun (WGS) entry which is preliminary data.</text>
</comment>
<evidence type="ECO:0000256" key="6">
    <source>
        <dbReference type="ARBA" id="ARBA00023306"/>
    </source>
</evidence>
<proteinExistence type="inferred from homology"/>
<evidence type="ECO:0000313" key="7">
    <source>
        <dbReference type="EMBL" id="GLW57934.1"/>
    </source>
</evidence>
<evidence type="ECO:0000256" key="2">
    <source>
        <dbReference type="ARBA" id="ARBA00009323"/>
    </source>
</evidence>
<dbReference type="Pfam" id="PF04686">
    <property type="entry name" value="SsgA"/>
    <property type="match status" value="1"/>
</dbReference>
<organism evidence="7 8">
    <name type="scientific">Kitasatospora phosalacinea</name>
    <dbReference type="NCBI Taxonomy" id="2065"/>
    <lineage>
        <taxon>Bacteria</taxon>
        <taxon>Bacillati</taxon>
        <taxon>Actinomycetota</taxon>
        <taxon>Actinomycetes</taxon>
        <taxon>Kitasatosporales</taxon>
        <taxon>Streptomycetaceae</taxon>
        <taxon>Kitasatospora</taxon>
    </lineage>
</organism>
<evidence type="ECO:0000256" key="3">
    <source>
        <dbReference type="ARBA" id="ARBA00022618"/>
    </source>
</evidence>
<protein>
    <recommendedName>
        <fullName evidence="9">Sporulation and cell division protein SsgA</fullName>
    </recommendedName>
</protein>
<name>A0A9W6PN72_9ACTN</name>
<dbReference type="AlphaFoldDB" id="A0A9W6PN72"/>
<dbReference type="OrthoDB" id="4186410at2"/>
<dbReference type="InterPro" id="IPR006776">
    <property type="entry name" value="SsgB"/>
</dbReference>
<dbReference type="GO" id="GO:0030428">
    <property type="term" value="C:cell septum"/>
    <property type="evidence" value="ECO:0007669"/>
    <property type="project" value="UniProtKB-SubCell"/>
</dbReference>
<comment type="similarity">
    <text evidence="2">Belongs to the SsgA family.</text>
</comment>
<evidence type="ECO:0000256" key="1">
    <source>
        <dbReference type="ARBA" id="ARBA00004431"/>
    </source>
</evidence>
<evidence type="ECO:0008006" key="9">
    <source>
        <dbReference type="Google" id="ProtNLM"/>
    </source>
</evidence>
<evidence type="ECO:0000313" key="8">
    <source>
        <dbReference type="Proteomes" id="UP001165143"/>
    </source>
</evidence>
<dbReference type="Proteomes" id="UP001165143">
    <property type="component" value="Unassembled WGS sequence"/>
</dbReference>
<dbReference type="InterPro" id="IPR038658">
    <property type="entry name" value="SsgB_sf"/>
</dbReference>
<keyword evidence="3" id="KW-0132">Cell division</keyword>
<comment type="subcellular location">
    <subcellularLocation>
        <location evidence="1">Cell septum</location>
    </subcellularLocation>
</comment>
<sequence>MGPVTERITLYLLAPDGAAVHLDADWRYRPDDPYAVSLDFGPRAAGAGWVLSREMLLAALHGPVGEGDIHFAPVDDGLLCLVLGGAGGSVVLTVDCAAIAGFLATTLELVPLGSEFERIDWDGGLAGLLSA</sequence>
<gene>
    <name evidence="7" type="ORF">Kpho01_59450</name>
</gene>
<evidence type="ECO:0000256" key="4">
    <source>
        <dbReference type="ARBA" id="ARBA00022969"/>
    </source>
</evidence>
<reference evidence="7" key="1">
    <citation type="submission" date="2023-02" db="EMBL/GenBank/DDBJ databases">
        <title>Kitasatospora phosalacinea NBRC 14362.</title>
        <authorList>
            <person name="Ichikawa N."/>
            <person name="Sato H."/>
            <person name="Tonouchi N."/>
        </authorList>
    </citation>
    <scope>NUCLEOTIDE SEQUENCE</scope>
    <source>
        <strain evidence="7">NBRC 14362</strain>
    </source>
</reference>
<dbReference type="Gene3D" id="2.30.31.20">
    <property type="entry name" value="Sporulation-specific cell division protein SsgB"/>
    <property type="match status" value="1"/>
</dbReference>
<dbReference type="EMBL" id="BSRX01000045">
    <property type="protein sequence ID" value="GLW57934.1"/>
    <property type="molecule type" value="Genomic_DNA"/>
</dbReference>
<accession>A0A9W6PN72</accession>
<keyword evidence="5" id="KW-0717">Septation</keyword>
<evidence type="ECO:0000256" key="5">
    <source>
        <dbReference type="ARBA" id="ARBA00023210"/>
    </source>
</evidence>
<dbReference type="GO" id="GO:0030435">
    <property type="term" value="P:sporulation resulting in formation of a cellular spore"/>
    <property type="evidence" value="ECO:0007669"/>
    <property type="project" value="UniProtKB-KW"/>
</dbReference>
<keyword evidence="4" id="KW-0749">Sporulation</keyword>
<keyword evidence="6" id="KW-0131">Cell cycle</keyword>
<dbReference type="RefSeq" id="WP_033253519.1">
    <property type="nucleotide sequence ID" value="NZ_BSRX01000045.1"/>
</dbReference>